<dbReference type="EMBL" id="BARV01030538">
    <property type="protein sequence ID" value="GAI42491.1"/>
    <property type="molecule type" value="Genomic_DNA"/>
</dbReference>
<proteinExistence type="predicted"/>
<reference evidence="1" key="1">
    <citation type="journal article" date="2014" name="Front. Microbiol.">
        <title>High frequency of phylogenetically diverse reductive dehalogenase-homologous genes in deep subseafloor sedimentary metagenomes.</title>
        <authorList>
            <person name="Kawai M."/>
            <person name="Futagami T."/>
            <person name="Toyoda A."/>
            <person name="Takaki Y."/>
            <person name="Nishi S."/>
            <person name="Hori S."/>
            <person name="Arai W."/>
            <person name="Tsubouchi T."/>
            <person name="Morono Y."/>
            <person name="Uchiyama I."/>
            <person name="Ito T."/>
            <person name="Fujiyama A."/>
            <person name="Inagaki F."/>
            <person name="Takami H."/>
        </authorList>
    </citation>
    <scope>NUCLEOTIDE SEQUENCE</scope>
    <source>
        <strain evidence="1">Expedition CK06-06</strain>
    </source>
</reference>
<organism evidence="1">
    <name type="scientific">marine sediment metagenome</name>
    <dbReference type="NCBI Taxonomy" id="412755"/>
    <lineage>
        <taxon>unclassified sequences</taxon>
        <taxon>metagenomes</taxon>
        <taxon>ecological metagenomes</taxon>
    </lineage>
</organism>
<gene>
    <name evidence="1" type="ORF">S06H3_48491</name>
</gene>
<evidence type="ECO:0000313" key="1">
    <source>
        <dbReference type="EMBL" id="GAI42491.1"/>
    </source>
</evidence>
<sequence length="144" mass="14956">MPIKHTKIAIPDVDKVDCTDWNANHTGTLDHGTELTNVTSDQHHAKSHAIDDASDHTSTITENNLMDGDGNGLPDDSGLSVADTSDAITKKHTQNTDTALGAGCEAADHGAAATDQVINVSYGTGDPPAANTTTEGSIFVKYTA</sequence>
<name>X1PJ28_9ZZZZ</name>
<comment type="caution">
    <text evidence="1">The sequence shown here is derived from an EMBL/GenBank/DDBJ whole genome shotgun (WGS) entry which is preliminary data.</text>
</comment>
<accession>X1PJ28</accession>
<dbReference type="AlphaFoldDB" id="X1PJ28"/>
<protein>
    <submittedName>
        <fullName evidence="1">Uncharacterized protein</fullName>
    </submittedName>
</protein>